<protein>
    <submittedName>
        <fullName evidence="2">Uncharacterized protein</fullName>
    </submittedName>
</protein>
<sequence length="170" mass="19004">MLGITGDDRDSNVSIKVEKHDPVLAAAGVKRRHDDDEDAFVKSEENDAPMSRESPGPCPGAWTRAQGRVSQQKRLRLTVENETHVPGRVVADVILNHLERQETPYKAANPGTPAPSPRAHLPTPPPERLPHARATVTELNPKLESDGLRRPRAACRGQKPPRYHIWRRYD</sequence>
<name>A0A165E0U7_EXIGL</name>
<evidence type="ECO:0000256" key="1">
    <source>
        <dbReference type="SAM" id="MobiDB-lite"/>
    </source>
</evidence>
<proteinExistence type="predicted"/>
<evidence type="ECO:0000313" key="3">
    <source>
        <dbReference type="Proteomes" id="UP000077266"/>
    </source>
</evidence>
<dbReference type="InParanoid" id="A0A165E0U7"/>
<reference evidence="2 3" key="1">
    <citation type="journal article" date="2016" name="Mol. Biol. Evol.">
        <title>Comparative Genomics of Early-Diverging Mushroom-Forming Fungi Provides Insights into the Origins of Lignocellulose Decay Capabilities.</title>
        <authorList>
            <person name="Nagy L.G."/>
            <person name="Riley R."/>
            <person name="Tritt A."/>
            <person name="Adam C."/>
            <person name="Daum C."/>
            <person name="Floudas D."/>
            <person name="Sun H."/>
            <person name="Yadav J.S."/>
            <person name="Pangilinan J."/>
            <person name="Larsson K.H."/>
            <person name="Matsuura K."/>
            <person name="Barry K."/>
            <person name="Labutti K."/>
            <person name="Kuo R."/>
            <person name="Ohm R.A."/>
            <person name="Bhattacharya S.S."/>
            <person name="Shirouzu T."/>
            <person name="Yoshinaga Y."/>
            <person name="Martin F.M."/>
            <person name="Grigoriev I.V."/>
            <person name="Hibbett D.S."/>
        </authorList>
    </citation>
    <scope>NUCLEOTIDE SEQUENCE [LARGE SCALE GENOMIC DNA]</scope>
    <source>
        <strain evidence="2 3">HHB12029</strain>
    </source>
</reference>
<evidence type="ECO:0000313" key="2">
    <source>
        <dbReference type="EMBL" id="KZV85826.1"/>
    </source>
</evidence>
<organism evidence="2 3">
    <name type="scientific">Exidia glandulosa HHB12029</name>
    <dbReference type="NCBI Taxonomy" id="1314781"/>
    <lineage>
        <taxon>Eukaryota</taxon>
        <taxon>Fungi</taxon>
        <taxon>Dikarya</taxon>
        <taxon>Basidiomycota</taxon>
        <taxon>Agaricomycotina</taxon>
        <taxon>Agaricomycetes</taxon>
        <taxon>Auriculariales</taxon>
        <taxon>Exidiaceae</taxon>
        <taxon>Exidia</taxon>
    </lineage>
</organism>
<keyword evidence="3" id="KW-1185">Reference proteome</keyword>
<feature type="region of interest" description="Disordered" evidence="1">
    <location>
        <begin position="28"/>
        <end position="60"/>
    </location>
</feature>
<accession>A0A165E0U7</accession>
<feature type="compositionally biased region" description="Pro residues" evidence="1">
    <location>
        <begin position="112"/>
        <end position="127"/>
    </location>
</feature>
<feature type="region of interest" description="Disordered" evidence="1">
    <location>
        <begin position="101"/>
        <end position="161"/>
    </location>
</feature>
<dbReference type="EMBL" id="KV426175">
    <property type="protein sequence ID" value="KZV85826.1"/>
    <property type="molecule type" value="Genomic_DNA"/>
</dbReference>
<dbReference type="Proteomes" id="UP000077266">
    <property type="component" value="Unassembled WGS sequence"/>
</dbReference>
<gene>
    <name evidence="2" type="ORF">EXIGLDRAFT_725490</name>
</gene>
<dbReference type="AlphaFoldDB" id="A0A165E0U7"/>